<organism evidence="2 3">
    <name type="scientific">Tritrichomonas musculus</name>
    <dbReference type="NCBI Taxonomy" id="1915356"/>
    <lineage>
        <taxon>Eukaryota</taxon>
        <taxon>Metamonada</taxon>
        <taxon>Parabasalia</taxon>
        <taxon>Tritrichomonadida</taxon>
        <taxon>Tritrichomonadidae</taxon>
        <taxon>Tritrichomonas</taxon>
    </lineage>
</organism>
<dbReference type="InterPro" id="IPR001611">
    <property type="entry name" value="Leu-rich_rpt"/>
</dbReference>
<dbReference type="PROSITE" id="PS51450">
    <property type="entry name" value="LRR"/>
    <property type="match status" value="1"/>
</dbReference>
<dbReference type="Proteomes" id="UP001470230">
    <property type="component" value="Unassembled WGS sequence"/>
</dbReference>
<gene>
    <name evidence="2" type="ORF">M9Y10_027325</name>
</gene>
<evidence type="ECO:0000313" key="2">
    <source>
        <dbReference type="EMBL" id="KAK8841125.1"/>
    </source>
</evidence>
<proteinExistence type="predicted"/>
<feature type="region of interest" description="Disordered" evidence="1">
    <location>
        <begin position="856"/>
        <end position="894"/>
    </location>
</feature>
<name>A0ABR2H4M3_9EUKA</name>
<comment type="caution">
    <text evidence="2">The sequence shown here is derived from an EMBL/GenBank/DDBJ whole genome shotgun (WGS) entry which is preliminary data.</text>
</comment>
<feature type="region of interest" description="Disordered" evidence="1">
    <location>
        <begin position="1158"/>
        <end position="1179"/>
    </location>
</feature>
<feature type="compositionally biased region" description="Basic and acidic residues" evidence="1">
    <location>
        <begin position="973"/>
        <end position="994"/>
    </location>
</feature>
<evidence type="ECO:0000256" key="1">
    <source>
        <dbReference type="SAM" id="MobiDB-lite"/>
    </source>
</evidence>
<feature type="compositionally biased region" description="Basic and acidic residues" evidence="1">
    <location>
        <begin position="1060"/>
        <end position="1075"/>
    </location>
</feature>
<feature type="compositionally biased region" description="Low complexity" evidence="1">
    <location>
        <begin position="1158"/>
        <end position="1167"/>
    </location>
</feature>
<feature type="compositionally biased region" description="Basic and acidic residues" evidence="1">
    <location>
        <begin position="873"/>
        <end position="882"/>
    </location>
</feature>
<feature type="region of interest" description="Disordered" evidence="1">
    <location>
        <begin position="969"/>
        <end position="1015"/>
    </location>
</feature>
<protein>
    <submittedName>
        <fullName evidence="2">Barbed-end actin filament uncapping</fullName>
    </submittedName>
</protein>
<sequence length="1292" mass="149640">MLVIFKQREFKRLEIIAEIHQLEVISIELIHNSSIIIKTKDQKIIINSSDALRLSKYFIRNFIFSTLMTSRRYKLKIISSSFNDFPRYSPSISPSQMIQFSYNSFCSFYGEKYKHRIVRFVHYFLLTGNPIFDLSYIPLSLLDEYFLSHSTLNSLFSAVLDSNFFSGIQCSNSHIPHFLNTCANFFLYNTFTSVLSLPNCNLKTGGSMMANSIRNNKKINLQYLDLSNNNIEDIRELVDSLKFLNSSLFYLNLNDIFLDLETTTDLFNNIIENQKLHYLTHILINSSTIDSQILLNFSNHIKDMVKKNRNILTYLDLGSLNEGSDILFKTLADCQVPLECLKIAGSHLDSESINHFYIFLSNAPFLQELDISNTNFDLNQIGMIINLIQTNRDISSFTLHVNSMNLNGERLLTFISFFQDPKLVKWTGISLEDNDINDNDLNELIKLFTKMINLSWVNLSCNFTSSMKNLDSQLINLLSIPRLNFIGLRGNIKKNFKGKKEKTKTNEKKNISNAVLISFITALNNLNHPIGLDLRFNNLNDDSLLKLTEVVSNNKISKLLLECNKTRDFESLISLCRSIEKSNSVISFNFPLADFHNHLKPYKMRINKNNIHAYHLEMHHIDNARIRSLMTVMKNQTSFGYHSCLSFKHVSKLDNLIDESIINLNNFFKGKKPFKHSIFSETIGLPLPFQRVKQKPSEATNVQNYNKIFQEGPGSFYYVPELLIKEDTPEFSIQYNSLCLRRPGASTSFQIPDSISTMITDSLSSLNSITKQTCNLIKKYQSSSIVTGKNPNDFGNYTNSLQKPIAGDSIIKGYISKIPNQDEIIEHNKPSKFMRISSDSNTESFIRMQQSYSNFVSTSNSSSSSNGQNPKPKSHDSIEKNLKNNKNHSNESGEDEFEYYEYIIEEEEEEECADEIKNLYEEEIKNHKLNTFSDKYIDIKRTKCDSSDNFADPKIKNLQKNKYFNNYSTDDDYFIRPKRDTQKNKNHNDSDKGKPLNATDTKSFHKNSDESDTDSDIFNKFKQINQKDKRNSRSSICNTHFIDSKKSAKRIQYFDDDDTDRSSSNKKERSERKNEITDDFDTDSVFFDIKKRKQNEIRKDATYNNISSQNDKKNIFKSSDSEDIKIKNDKRKKCEDFEFSETDDDFVNMGSKYKNKVSNSSNINNLNNKKKKGIKSNDEDLNTKRKNIFESSSSDDYFLSRNRKINKKDSSNYILNGRKREKRESSSSDDYFADKRRKKSVNSFSHDNLADKRNRNARKSNTNFEDSSDEKYFGSSSSDNNFVDVKKRKNHR</sequence>
<feature type="region of interest" description="Disordered" evidence="1">
    <location>
        <begin position="1216"/>
        <end position="1292"/>
    </location>
</feature>
<dbReference type="SUPFAM" id="SSF52047">
    <property type="entry name" value="RNI-like"/>
    <property type="match status" value="1"/>
</dbReference>
<feature type="region of interest" description="Disordered" evidence="1">
    <location>
        <begin position="1053"/>
        <end position="1075"/>
    </location>
</feature>
<dbReference type="Gene3D" id="3.80.10.10">
    <property type="entry name" value="Ribonuclease Inhibitor"/>
    <property type="match status" value="1"/>
</dbReference>
<accession>A0ABR2H4M3</accession>
<evidence type="ECO:0000313" key="3">
    <source>
        <dbReference type="Proteomes" id="UP001470230"/>
    </source>
</evidence>
<feature type="compositionally biased region" description="Low complexity" evidence="1">
    <location>
        <begin position="856"/>
        <end position="866"/>
    </location>
</feature>
<reference evidence="2 3" key="1">
    <citation type="submission" date="2024-04" db="EMBL/GenBank/DDBJ databases">
        <title>Tritrichomonas musculus Genome.</title>
        <authorList>
            <person name="Alves-Ferreira E."/>
            <person name="Grigg M."/>
            <person name="Lorenzi H."/>
            <person name="Galac M."/>
        </authorList>
    </citation>
    <scope>NUCLEOTIDE SEQUENCE [LARGE SCALE GENOMIC DNA]</scope>
    <source>
        <strain evidence="2 3">EAF2021</strain>
    </source>
</reference>
<dbReference type="EMBL" id="JAPFFF010000042">
    <property type="protein sequence ID" value="KAK8841125.1"/>
    <property type="molecule type" value="Genomic_DNA"/>
</dbReference>
<keyword evidence="3" id="KW-1185">Reference proteome</keyword>
<dbReference type="InterPro" id="IPR032675">
    <property type="entry name" value="LRR_dom_sf"/>
</dbReference>